<accession>A0A2P7TX07</accession>
<dbReference type="Proteomes" id="UP000241868">
    <property type="component" value="Unassembled WGS sequence"/>
</dbReference>
<organism evidence="1 2">
    <name type="scientific">Neisseria iguanae</name>
    <dbReference type="NCBI Taxonomy" id="90242"/>
    <lineage>
        <taxon>Bacteria</taxon>
        <taxon>Pseudomonadati</taxon>
        <taxon>Pseudomonadota</taxon>
        <taxon>Betaproteobacteria</taxon>
        <taxon>Neisseriales</taxon>
        <taxon>Neisseriaceae</taxon>
        <taxon>Neisseria</taxon>
    </lineage>
</organism>
<comment type="caution">
    <text evidence="1">The sequence shown here is derived from an EMBL/GenBank/DDBJ whole genome shotgun (WGS) entry which is preliminary data.</text>
</comment>
<dbReference type="EMBL" id="PXYY01000142">
    <property type="protein sequence ID" value="PSJ79268.1"/>
    <property type="molecule type" value="Genomic_DNA"/>
</dbReference>
<proteinExistence type="predicted"/>
<gene>
    <name evidence="1" type="ORF">C7N83_13240</name>
</gene>
<sequence length="64" mass="7326">FTGQCLSGLKLPECGFEIKCGFGHVSSPLWGVRGLTQIFEQYRFSLKKSNLKGRFFIRKPLFII</sequence>
<feature type="non-terminal residue" evidence="1">
    <location>
        <position position="1"/>
    </location>
</feature>
<evidence type="ECO:0000313" key="1">
    <source>
        <dbReference type="EMBL" id="PSJ79268.1"/>
    </source>
</evidence>
<dbReference type="AlphaFoldDB" id="A0A2P7TX07"/>
<keyword evidence="2" id="KW-1185">Reference proteome</keyword>
<reference evidence="1 2" key="1">
    <citation type="submission" date="2018-03" db="EMBL/GenBank/DDBJ databases">
        <title>Neisseria weixii sp. nov., isolated from the intestinal contents of Tibetan Plateau pika (Ochotona curzoniae) in Yushu, Qinghai Province, China.</title>
        <authorList>
            <person name="Gui Z."/>
        </authorList>
    </citation>
    <scope>NUCLEOTIDE SEQUENCE [LARGE SCALE GENOMIC DNA]</scope>
    <source>
        <strain evidence="1 2">ATCC 51483</strain>
    </source>
</reference>
<protein>
    <submittedName>
        <fullName evidence="1">Uncharacterized protein</fullName>
    </submittedName>
</protein>
<evidence type="ECO:0000313" key="2">
    <source>
        <dbReference type="Proteomes" id="UP000241868"/>
    </source>
</evidence>
<dbReference type="RefSeq" id="WP_211296671.1">
    <property type="nucleotide sequence ID" value="NZ_PXYY01000142.1"/>
</dbReference>
<name>A0A2P7TX07_9NEIS</name>